<name>A0A135L4A0_9BACI</name>
<evidence type="ECO:0000313" key="19">
    <source>
        <dbReference type="Proteomes" id="UP000070352"/>
    </source>
</evidence>
<protein>
    <recommendedName>
        <fullName evidence="16">UDP-N-acetylenolpyruvoylglucosamine reductase</fullName>
        <ecNumber evidence="16">1.3.1.98</ecNumber>
    </recommendedName>
    <alternativeName>
        <fullName evidence="16">UDP-N-acetylmuramate dehydrogenase</fullName>
    </alternativeName>
</protein>
<keyword evidence="12 16" id="KW-0560">Oxidoreductase</keyword>
<evidence type="ECO:0000256" key="16">
    <source>
        <dbReference type="HAMAP-Rule" id="MF_00037"/>
    </source>
</evidence>
<keyword evidence="8 16" id="KW-0274">FAD</keyword>
<dbReference type="PANTHER" id="PTHR21071">
    <property type="entry name" value="UDP-N-ACETYLENOLPYRUVOYLGLUCOSAMINE REDUCTASE"/>
    <property type="match status" value="1"/>
</dbReference>
<keyword evidence="13 16" id="KW-0131">Cell cycle</keyword>
<evidence type="ECO:0000256" key="4">
    <source>
        <dbReference type="ARBA" id="ARBA00004752"/>
    </source>
</evidence>
<dbReference type="GO" id="GO:0009252">
    <property type="term" value="P:peptidoglycan biosynthetic process"/>
    <property type="evidence" value="ECO:0007669"/>
    <property type="project" value="UniProtKB-UniRule"/>
</dbReference>
<dbReference type="GO" id="GO:0008360">
    <property type="term" value="P:regulation of cell shape"/>
    <property type="evidence" value="ECO:0007669"/>
    <property type="project" value="UniProtKB-KW"/>
</dbReference>
<evidence type="ECO:0000256" key="15">
    <source>
        <dbReference type="ARBA" id="ARBA00048914"/>
    </source>
</evidence>
<comment type="cofactor">
    <cofactor evidence="1 16">
        <name>FAD</name>
        <dbReference type="ChEBI" id="CHEBI:57692"/>
    </cofactor>
</comment>
<keyword evidence="14 16" id="KW-0961">Cell wall biogenesis/degradation</keyword>
<comment type="catalytic activity">
    <reaction evidence="15 16">
        <text>UDP-N-acetyl-alpha-D-muramate + NADP(+) = UDP-N-acetyl-3-O-(1-carboxyvinyl)-alpha-D-glucosamine + NADPH + H(+)</text>
        <dbReference type="Rhea" id="RHEA:12248"/>
        <dbReference type="ChEBI" id="CHEBI:15378"/>
        <dbReference type="ChEBI" id="CHEBI:57783"/>
        <dbReference type="ChEBI" id="CHEBI:58349"/>
        <dbReference type="ChEBI" id="CHEBI:68483"/>
        <dbReference type="ChEBI" id="CHEBI:70757"/>
        <dbReference type="EC" id="1.3.1.98"/>
    </reaction>
</comment>
<dbReference type="InterPro" id="IPR006094">
    <property type="entry name" value="Oxid_FAD_bind_N"/>
</dbReference>
<dbReference type="EC" id="1.3.1.98" evidence="16"/>
<dbReference type="InterPro" id="IPR011601">
    <property type="entry name" value="MurB_C"/>
</dbReference>
<accession>A0A135L4A0</accession>
<dbReference type="InterPro" id="IPR036635">
    <property type="entry name" value="MurB_C_sf"/>
</dbReference>
<dbReference type="EMBL" id="LSKU01000001">
    <property type="protein sequence ID" value="KXG43771.1"/>
    <property type="molecule type" value="Genomic_DNA"/>
</dbReference>
<keyword evidence="5 16" id="KW-0963">Cytoplasm</keyword>
<keyword evidence="10 16" id="KW-0133">Cell shape</keyword>
<keyword evidence="9 16" id="KW-0521">NADP</keyword>
<dbReference type="SUPFAM" id="SSF56176">
    <property type="entry name" value="FAD-binding/transporter-associated domain-like"/>
    <property type="match status" value="1"/>
</dbReference>
<feature type="active site" evidence="16">
    <location>
        <position position="294"/>
    </location>
</feature>
<dbReference type="Gene3D" id="3.30.465.10">
    <property type="match status" value="1"/>
</dbReference>
<dbReference type="Gene3D" id="3.90.78.10">
    <property type="entry name" value="UDP-N-acetylenolpyruvoylglucosamine reductase, C-terminal domain"/>
    <property type="match status" value="1"/>
</dbReference>
<evidence type="ECO:0000256" key="5">
    <source>
        <dbReference type="ARBA" id="ARBA00022490"/>
    </source>
</evidence>
<evidence type="ECO:0000259" key="17">
    <source>
        <dbReference type="PROSITE" id="PS51387"/>
    </source>
</evidence>
<dbReference type="OrthoDB" id="9804753at2"/>
<organism evidence="18 19">
    <name type="scientific">Tepidibacillus decaturensis</name>
    <dbReference type="NCBI Taxonomy" id="1413211"/>
    <lineage>
        <taxon>Bacteria</taxon>
        <taxon>Bacillati</taxon>
        <taxon>Bacillota</taxon>
        <taxon>Bacilli</taxon>
        <taxon>Bacillales</taxon>
        <taxon>Bacillaceae</taxon>
        <taxon>Tepidibacillus</taxon>
    </lineage>
</organism>
<comment type="similarity">
    <text evidence="16">Belongs to the MurB family.</text>
</comment>
<dbReference type="Pfam" id="PF02873">
    <property type="entry name" value="MurB_C"/>
    <property type="match status" value="1"/>
</dbReference>
<sequence length="301" mass="33392">MQDWIQKLKDQPIGKIVENEPLSKHNTWKIGGPARIYIEPDNQKGLLDALMILNEAKIPWKVIGKGSNLLVLDHGFKGAIIHMNKGFNQILFDGSYIHVGASVSLIRLANLAAKQGLTGLEFAGGIPGTVGGAIYMNAGAHGSDISHVFEEAEVLLENGQIVTWKNQDFEFSYRSSILQQKRGIILSATFKLKPGNQKKIAEDTARFKDRRRKTQPYHLPCAGSVFRNPENDYAGRLIEELGLKGYQVGEAQISMMHANFIVNIGQASAKDVLTLIEHVKERVYEVYQIKLTTEIEVVGEG</sequence>
<dbReference type="Pfam" id="PF01565">
    <property type="entry name" value="FAD_binding_4"/>
    <property type="match status" value="1"/>
</dbReference>
<dbReference type="InterPro" id="IPR016169">
    <property type="entry name" value="FAD-bd_PCMH_sub2"/>
</dbReference>
<dbReference type="InterPro" id="IPR016166">
    <property type="entry name" value="FAD-bd_PCMH"/>
</dbReference>
<keyword evidence="6 16" id="KW-0132">Cell division</keyword>
<evidence type="ECO:0000256" key="9">
    <source>
        <dbReference type="ARBA" id="ARBA00022857"/>
    </source>
</evidence>
<keyword evidence="7 16" id="KW-0285">Flavoprotein</keyword>
<dbReference type="PANTHER" id="PTHR21071:SF5">
    <property type="entry name" value="UDP-N-ACETYLENOLPYRUVOYLGLUCOSAMINE REDUCTASE"/>
    <property type="match status" value="1"/>
</dbReference>
<proteinExistence type="inferred from homology"/>
<keyword evidence="19" id="KW-1185">Reference proteome</keyword>
<evidence type="ECO:0000256" key="12">
    <source>
        <dbReference type="ARBA" id="ARBA00023002"/>
    </source>
</evidence>
<dbReference type="Gene3D" id="3.30.43.10">
    <property type="entry name" value="Uridine Diphospho-n-acetylenolpyruvylglucosamine Reductase, domain 2"/>
    <property type="match status" value="1"/>
</dbReference>
<dbReference type="InterPro" id="IPR036318">
    <property type="entry name" value="FAD-bd_PCMH-like_sf"/>
</dbReference>
<dbReference type="AlphaFoldDB" id="A0A135L4A0"/>
<evidence type="ECO:0000256" key="11">
    <source>
        <dbReference type="ARBA" id="ARBA00022984"/>
    </source>
</evidence>
<dbReference type="GO" id="GO:0051301">
    <property type="term" value="P:cell division"/>
    <property type="evidence" value="ECO:0007669"/>
    <property type="project" value="UniProtKB-KW"/>
</dbReference>
<dbReference type="InterPro" id="IPR016167">
    <property type="entry name" value="FAD-bd_PCMH_sub1"/>
</dbReference>
<dbReference type="PROSITE" id="PS51387">
    <property type="entry name" value="FAD_PCMH"/>
    <property type="match status" value="1"/>
</dbReference>
<feature type="active site" evidence="16">
    <location>
        <position position="174"/>
    </location>
</feature>
<evidence type="ECO:0000256" key="1">
    <source>
        <dbReference type="ARBA" id="ARBA00001974"/>
    </source>
</evidence>
<reference evidence="18 19" key="1">
    <citation type="submission" date="2016-02" db="EMBL/GenBank/DDBJ databases">
        <title>Draft Genome for Tepidibacillus decaturensis nov. sp. Strain Z9, an Anaerobic, Moderately Thermophilic and Heterotrophic Bacterium from Deep Subsurface of the Illinois Basin, USA.</title>
        <authorList>
            <person name="Dong Y."/>
            <person name="Chang J.Y."/>
            <person name="Sanford R."/>
            <person name="Fouke B.W."/>
        </authorList>
    </citation>
    <scope>NUCLEOTIDE SEQUENCE [LARGE SCALE GENOMIC DNA]</scope>
    <source>
        <strain evidence="18 19">Z9</strain>
    </source>
</reference>
<comment type="caution">
    <text evidence="18">The sequence shown here is derived from an EMBL/GenBank/DDBJ whole genome shotgun (WGS) entry which is preliminary data.</text>
</comment>
<evidence type="ECO:0000256" key="6">
    <source>
        <dbReference type="ARBA" id="ARBA00022618"/>
    </source>
</evidence>
<dbReference type="RefSeq" id="WP_068724690.1">
    <property type="nucleotide sequence ID" value="NZ_LSKU01000001.1"/>
</dbReference>
<keyword evidence="11 16" id="KW-0573">Peptidoglycan synthesis</keyword>
<evidence type="ECO:0000256" key="14">
    <source>
        <dbReference type="ARBA" id="ARBA00023316"/>
    </source>
</evidence>
<dbReference type="STRING" id="1413211.U473_06905"/>
<evidence type="ECO:0000256" key="13">
    <source>
        <dbReference type="ARBA" id="ARBA00023306"/>
    </source>
</evidence>
<feature type="domain" description="FAD-binding PCMH-type" evidence="17">
    <location>
        <begin position="29"/>
        <end position="195"/>
    </location>
</feature>
<dbReference type="UniPathway" id="UPA00219"/>
<dbReference type="HAMAP" id="MF_00037">
    <property type="entry name" value="MurB"/>
    <property type="match status" value="1"/>
</dbReference>
<dbReference type="GO" id="GO:0071949">
    <property type="term" value="F:FAD binding"/>
    <property type="evidence" value="ECO:0007669"/>
    <property type="project" value="InterPro"/>
</dbReference>
<dbReference type="NCBIfam" id="TIGR00179">
    <property type="entry name" value="murB"/>
    <property type="match status" value="1"/>
</dbReference>
<evidence type="ECO:0000256" key="2">
    <source>
        <dbReference type="ARBA" id="ARBA00003921"/>
    </source>
</evidence>
<comment type="subcellular location">
    <subcellularLocation>
        <location evidence="3 16">Cytoplasm</location>
    </subcellularLocation>
</comment>
<gene>
    <name evidence="16" type="primary">murB</name>
    <name evidence="18" type="ORF">U473_06905</name>
</gene>
<dbReference type="Proteomes" id="UP000070352">
    <property type="component" value="Unassembled WGS sequence"/>
</dbReference>
<dbReference type="GO" id="GO:0071555">
    <property type="term" value="P:cell wall organization"/>
    <property type="evidence" value="ECO:0007669"/>
    <property type="project" value="UniProtKB-KW"/>
</dbReference>
<evidence type="ECO:0000256" key="10">
    <source>
        <dbReference type="ARBA" id="ARBA00022960"/>
    </source>
</evidence>
<evidence type="ECO:0000313" key="18">
    <source>
        <dbReference type="EMBL" id="KXG43771.1"/>
    </source>
</evidence>
<dbReference type="InterPro" id="IPR003170">
    <property type="entry name" value="MurB"/>
</dbReference>
<evidence type="ECO:0000256" key="7">
    <source>
        <dbReference type="ARBA" id="ARBA00022630"/>
    </source>
</evidence>
<comment type="pathway">
    <text evidence="4 16">Cell wall biogenesis; peptidoglycan biosynthesis.</text>
</comment>
<dbReference type="GO" id="GO:0008762">
    <property type="term" value="F:UDP-N-acetylmuramate dehydrogenase activity"/>
    <property type="evidence" value="ECO:0007669"/>
    <property type="project" value="UniProtKB-UniRule"/>
</dbReference>
<comment type="function">
    <text evidence="2 16">Cell wall formation.</text>
</comment>
<dbReference type="NCBIfam" id="NF010480">
    <property type="entry name" value="PRK13905.1"/>
    <property type="match status" value="1"/>
</dbReference>
<feature type="active site" description="Proton donor" evidence="16">
    <location>
        <position position="224"/>
    </location>
</feature>
<evidence type="ECO:0000256" key="3">
    <source>
        <dbReference type="ARBA" id="ARBA00004496"/>
    </source>
</evidence>
<dbReference type="SUPFAM" id="SSF56194">
    <property type="entry name" value="Uridine diphospho-N-Acetylenolpyruvylglucosamine reductase, MurB, C-terminal domain"/>
    <property type="match status" value="1"/>
</dbReference>
<evidence type="ECO:0000256" key="8">
    <source>
        <dbReference type="ARBA" id="ARBA00022827"/>
    </source>
</evidence>
<dbReference type="GO" id="GO:0005829">
    <property type="term" value="C:cytosol"/>
    <property type="evidence" value="ECO:0007669"/>
    <property type="project" value="TreeGrafter"/>
</dbReference>